<evidence type="ECO:0000256" key="9">
    <source>
        <dbReference type="SAM" id="Phobius"/>
    </source>
</evidence>
<keyword evidence="6 11" id="KW-0418">Kinase</keyword>
<dbReference type="SUPFAM" id="SSF55874">
    <property type="entry name" value="ATPase domain of HSP90 chaperone/DNA topoisomerase II/histidine kinase"/>
    <property type="match status" value="1"/>
</dbReference>
<keyword evidence="9" id="KW-0812">Transmembrane</keyword>
<evidence type="ECO:0000256" key="5">
    <source>
        <dbReference type="ARBA" id="ARBA00022741"/>
    </source>
</evidence>
<evidence type="ECO:0000259" key="10">
    <source>
        <dbReference type="SMART" id="SM00387"/>
    </source>
</evidence>
<keyword evidence="4" id="KW-0808">Transferase</keyword>
<feature type="transmembrane region" description="Helical" evidence="9">
    <location>
        <begin position="32"/>
        <end position="52"/>
    </location>
</feature>
<reference evidence="11" key="1">
    <citation type="journal article" date="2014" name="Int. J. Syst. Evol. Microbiol.">
        <title>Complete genome of a new Firmicutes species belonging to the dominant human colonic microbiota ('Ruminococcus bicirculans') reveals two chromosomes and a selective capacity to utilize plant glucans.</title>
        <authorList>
            <consortium name="NISC Comparative Sequencing Program"/>
            <person name="Wegmann U."/>
            <person name="Louis P."/>
            <person name="Goesmann A."/>
            <person name="Henrissat B."/>
            <person name="Duncan S.H."/>
            <person name="Flint H.J."/>
        </authorList>
    </citation>
    <scope>NUCLEOTIDE SEQUENCE</scope>
    <source>
        <strain evidence="11">JCM 17590</strain>
    </source>
</reference>
<evidence type="ECO:0000313" key="11">
    <source>
        <dbReference type="EMBL" id="GAA4164044.1"/>
    </source>
</evidence>
<feature type="transmembrane region" description="Helical" evidence="9">
    <location>
        <begin position="191"/>
        <end position="213"/>
    </location>
</feature>
<dbReference type="InterPro" id="IPR003594">
    <property type="entry name" value="HATPase_dom"/>
</dbReference>
<organism evidence="11 12">
    <name type="scientific">Gryllotalpicola daejeonensis</name>
    <dbReference type="NCBI Taxonomy" id="993087"/>
    <lineage>
        <taxon>Bacteria</taxon>
        <taxon>Bacillati</taxon>
        <taxon>Actinomycetota</taxon>
        <taxon>Actinomycetes</taxon>
        <taxon>Micrococcales</taxon>
        <taxon>Microbacteriaceae</taxon>
        <taxon>Gryllotalpicola</taxon>
    </lineage>
</organism>
<feature type="transmembrane region" description="Helical" evidence="9">
    <location>
        <begin position="59"/>
        <end position="77"/>
    </location>
</feature>
<dbReference type="InterPro" id="IPR036890">
    <property type="entry name" value="HATPase_C_sf"/>
</dbReference>
<comment type="caution">
    <text evidence="11">The sequence shown here is derived from an EMBL/GenBank/DDBJ whole genome shotgun (WGS) entry which is preliminary data.</text>
</comment>
<evidence type="ECO:0000256" key="2">
    <source>
        <dbReference type="ARBA" id="ARBA00012438"/>
    </source>
</evidence>
<keyword evidence="3" id="KW-0597">Phosphoprotein</keyword>
<feature type="transmembrane region" description="Helical" evidence="9">
    <location>
        <begin position="97"/>
        <end position="116"/>
    </location>
</feature>
<keyword evidence="9" id="KW-1133">Transmembrane helix</keyword>
<accession>A0ABP7ZM59</accession>
<evidence type="ECO:0000313" key="12">
    <source>
        <dbReference type="Proteomes" id="UP001415169"/>
    </source>
</evidence>
<dbReference type="CDD" id="cd16917">
    <property type="entry name" value="HATPase_UhpB-NarQ-NarX-like"/>
    <property type="match status" value="1"/>
</dbReference>
<protein>
    <recommendedName>
        <fullName evidence="2">histidine kinase</fullName>
        <ecNumber evidence="2">2.7.13.3</ecNumber>
    </recommendedName>
</protein>
<dbReference type="InterPro" id="IPR050482">
    <property type="entry name" value="Sensor_HK_TwoCompSys"/>
</dbReference>
<dbReference type="Pfam" id="PF07730">
    <property type="entry name" value="HisKA_3"/>
    <property type="match status" value="1"/>
</dbReference>
<keyword evidence="9" id="KW-0472">Membrane</keyword>
<name>A0ABP7ZM59_9MICO</name>
<dbReference type="Pfam" id="PF02518">
    <property type="entry name" value="HATPase_c"/>
    <property type="match status" value="1"/>
</dbReference>
<dbReference type="Proteomes" id="UP001415169">
    <property type="component" value="Unassembled WGS sequence"/>
</dbReference>
<sequence>MTVAAPTALAPAREVGGWRRYAARWPRAGKEVLAIVALFFTAVVGFTVGWTLFALGIGLVPLFFIGVFIAAAAGMYVGRGVGAVDLALLEWTGLPSIRRATWASAPGLVGFFRMLFGSIRYWATLAYVLAPQLIVAVVSFTVLVVCLGLGLGGVSWPLWGWLLGGRAGTNNGGLEWLLRQWLGGDQRVLEGVLYVVIGVAVLVVLPFVTRGLVWLHWGVARALLGARTEEALRAELSEAQESRAAAVAAEDSAVRRIERDIHDGPQQRLIRLQLDLASAGRRMGDDPEAARELIASAAQQAHDALEELRAVALGIAPPILLDRGLVAALESVADRNPVPARVDSGIPADVELSPELERNAYFIAHEALANATKYAQGTRIDVRVVAENGVLLIEVTDDGIGGAAPRPGHGLAGLSDRARGFGGRLELASPAGGGTRVTATLPITDAAGRTPVGG</sequence>
<dbReference type="EMBL" id="BAABBV010000001">
    <property type="protein sequence ID" value="GAA4164044.1"/>
    <property type="molecule type" value="Genomic_DNA"/>
</dbReference>
<dbReference type="PANTHER" id="PTHR24421:SF10">
    <property type="entry name" value="NITRATE_NITRITE SENSOR PROTEIN NARQ"/>
    <property type="match status" value="1"/>
</dbReference>
<comment type="catalytic activity">
    <reaction evidence="1">
        <text>ATP + protein L-histidine = ADP + protein N-phospho-L-histidine.</text>
        <dbReference type="EC" id="2.7.13.3"/>
    </reaction>
</comment>
<keyword evidence="5" id="KW-0547">Nucleotide-binding</keyword>
<dbReference type="InterPro" id="IPR011712">
    <property type="entry name" value="Sig_transdc_His_kin_sub3_dim/P"/>
</dbReference>
<evidence type="ECO:0000256" key="7">
    <source>
        <dbReference type="ARBA" id="ARBA00022840"/>
    </source>
</evidence>
<evidence type="ECO:0000256" key="4">
    <source>
        <dbReference type="ARBA" id="ARBA00022679"/>
    </source>
</evidence>
<dbReference type="SMART" id="SM00387">
    <property type="entry name" value="HATPase_c"/>
    <property type="match status" value="1"/>
</dbReference>
<dbReference type="Gene3D" id="3.30.565.10">
    <property type="entry name" value="Histidine kinase-like ATPase, C-terminal domain"/>
    <property type="match status" value="1"/>
</dbReference>
<dbReference type="InterPro" id="IPR025828">
    <property type="entry name" value="Put_sensor_dom"/>
</dbReference>
<dbReference type="Gene3D" id="1.20.5.1930">
    <property type="match status" value="1"/>
</dbReference>
<evidence type="ECO:0000256" key="6">
    <source>
        <dbReference type="ARBA" id="ARBA00022777"/>
    </source>
</evidence>
<evidence type="ECO:0000256" key="1">
    <source>
        <dbReference type="ARBA" id="ARBA00000085"/>
    </source>
</evidence>
<feature type="transmembrane region" description="Helical" evidence="9">
    <location>
        <begin position="128"/>
        <end position="151"/>
    </location>
</feature>
<proteinExistence type="predicted"/>
<reference evidence="11" key="2">
    <citation type="submission" date="2023-12" db="EMBL/GenBank/DDBJ databases">
        <authorList>
            <person name="Sun Q."/>
            <person name="Inoue M."/>
        </authorList>
    </citation>
    <scope>NUCLEOTIDE SEQUENCE</scope>
    <source>
        <strain evidence="11">JCM 17590</strain>
    </source>
</reference>
<dbReference type="Pfam" id="PF13796">
    <property type="entry name" value="Sensor"/>
    <property type="match status" value="1"/>
</dbReference>
<dbReference type="GO" id="GO:0016301">
    <property type="term" value="F:kinase activity"/>
    <property type="evidence" value="ECO:0007669"/>
    <property type="project" value="UniProtKB-KW"/>
</dbReference>
<feature type="domain" description="Histidine kinase/HSP90-like ATPase" evidence="10">
    <location>
        <begin position="355"/>
        <end position="445"/>
    </location>
</feature>
<dbReference type="RefSeq" id="WP_344792160.1">
    <property type="nucleotide sequence ID" value="NZ_BAABBV010000001.1"/>
</dbReference>
<keyword evidence="8" id="KW-0902">Two-component regulatory system</keyword>
<keyword evidence="12" id="KW-1185">Reference proteome</keyword>
<dbReference type="PANTHER" id="PTHR24421">
    <property type="entry name" value="NITRATE/NITRITE SENSOR PROTEIN NARX-RELATED"/>
    <property type="match status" value="1"/>
</dbReference>
<keyword evidence="7" id="KW-0067">ATP-binding</keyword>
<gene>
    <name evidence="11" type="ORF">GCM10022286_25350</name>
</gene>
<dbReference type="EC" id="2.7.13.3" evidence="2"/>
<evidence type="ECO:0000256" key="8">
    <source>
        <dbReference type="ARBA" id="ARBA00023012"/>
    </source>
</evidence>
<evidence type="ECO:0000256" key="3">
    <source>
        <dbReference type="ARBA" id="ARBA00022553"/>
    </source>
</evidence>